<accession>E6QSL3</accession>
<keyword evidence="1 5" id="KW-0812">Transmembrane</keyword>
<name>E6QSL3_9ZZZZ</name>
<evidence type="ECO:0000256" key="3">
    <source>
        <dbReference type="ARBA" id="ARBA00023136"/>
    </source>
</evidence>
<evidence type="ECO:0000256" key="4">
    <source>
        <dbReference type="SAM" id="MobiDB-lite"/>
    </source>
</evidence>
<dbReference type="InterPro" id="IPR007688">
    <property type="entry name" value="Conjugal_tfr_TrbL/VirB6"/>
</dbReference>
<dbReference type="Pfam" id="PF04610">
    <property type="entry name" value="TrbL"/>
    <property type="match status" value="1"/>
</dbReference>
<evidence type="ECO:0000256" key="5">
    <source>
        <dbReference type="SAM" id="Phobius"/>
    </source>
</evidence>
<organism evidence="6">
    <name type="scientific">mine drainage metagenome</name>
    <dbReference type="NCBI Taxonomy" id="410659"/>
    <lineage>
        <taxon>unclassified sequences</taxon>
        <taxon>metagenomes</taxon>
        <taxon>ecological metagenomes</taxon>
    </lineage>
</organism>
<evidence type="ECO:0000256" key="1">
    <source>
        <dbReference type="ARBA" id="ARBA00022692"/>
    </source>
</evidence>
<evidence type="ECO:0000313" key="6">
    <source>
        <dbReference type="EMBL" id="CBI10235.1"/>
    </source>
</evidence>
<feature type="transmembrane region" description="Helical" evidence="5">
    <location>
        <begin position="249"/>
        <end position="269"/>
    </location>
</feature>
<keyword evidence="3 5" id="KW-0472">Membrane</keyword>
<reference evidence="6" key="1">
    <citation type="submission" date="2009-10" db="EMBL/GenBank/DDBJ databases">
        <title>Diversity of trophic interactions inside an arsenic-rich microbial ecosystem.</title>
        <authorList>
            <person name="Bertin P.N."/>
            <person name="Heinrich-Salmeron A."/>
            <person name="Pelletier E."/>
            <person name="Goulhen-Chollet F."/>
            <person name="Arsene-Ploetze F."/>
            <person name="Gallien S."/>
            <person name="Calteau A."/>
            <person name="Vallenet D."/>
            <person name="Casiot C."/>
            <person name="Chane-Woon-Ming B."/>
            <person name="Giloteaux L."/>
            <person name="Barakat M."/>
            <person name="Bonnefoy V."/>
            <person name="Bruneel O."/>
            <person name="Chandler M."/>
            <person name="Cleiss J."/>
            <person name="Duran R."/>
            <person name="Elbaz-Poulichet F."/>
            <person name="Fonknechten N."/>
            <person name="Lauga B."/>
            <person name="Mornico D."/>
            <person name="Ortet P."/>
            <person name="Schaeffer C."/>
            <person name="Siguier P."/>
            <person name="Alexander Thil Smith A."/>
            <person name="Van Dorsselaer A."/>
            <person name="Weissenbach J."/>
            <person name="Medigue C."/>
            <person name="Le Paslier D."/>
        </authorList>
    </citation>
    <scope>NUCLEOTIDE SEQUENCE</scope>
</reference>
<evidence type="ECO:0008006" key="7">
    <source>
        <dbReference type="Google" id="ProtNLM"/>
    </source>
</evidence>
<feature type="transmembrane region" description="Helical" evidence="5">
    <location>
        <begin position="69"/>
        <end position="87"/>
    </location>
</feature>
<feature type="compositionally biased region" description="Basic residues" evidence="4">
    <location>
        <begin position="433"/>
        <end position="444"/>
    </location>
</feature>
<comment type="caution">
    <text evidence="6">The sequence shown here is derived from an EMBL/GenBank/DDBJ whole genome shotgun (WGS) entry which is preliminary data.</text>
</comment>
<feature type="compositionally biased region" description="Low complexity" evidence="4">
    <location>
        <begin position="417"/>
        <end position="426"/>
    </location>
</feature>
<feature type="transmembrane region" description="Helical" evidence="5">
    <location>
        <begin position="184"/>
        <end position="207"/>
    </location>
</feature>
<feature type="transmembrane region" description="Helical" evidence="5">
    <location>
        <begin position="214"/>
        <end position="237"/>
    </location>
</feature>
<protein>
    <recommendedName>
        <fullName evidence="7">TrbL/VirB6 plasmid conjugal transfer protein</fullName>
    </recommendedName>
</protein>
<feature type="transmembrane region" description="Helical" evidence="5">
    <location>
        <begin position="107"/>
        <end position="127"/>
    </location>
</feature>
<dbReference type="GO" id="GO:0030255">
    <property type="term" value="P:protein secretion by the type IV secretion system"/>
    <property type="evidence" value="ECO:0007669"/>
    <property type="project" value="InterPro"/>
</dbReference>
<feature type="transmembrane region" description="Helical" evidence="5">
    <location>
        <begin position="304"/>
        <end position="321"/>
    </location>
</feature>
<gene>
    <name evidence="6" type="ORF">CARN7_1002</name>
</gene>
<feature type="transmembrane region" description="Helical" evidence="5">
    <location>
        <begin position="281"/>
        <end position="298"/>
    </location>
</feature>
<proteinExistence type="predicted"/>
<keyword evidence="2 5" id="KW-1133">Transmembrane helix</keyword>
<sequence>MIGIALFNAAWAGNATGAGLDSGVGQPVNTAASAPPAPDFGKELYAGLSAMHTAGAALASRLVPVGEQLLGVFFAIMLVWYIFEGMAEQQLDSMFRKIIQHTMRAMIAMELLASWGSPGGVGVAHFLEYGLDELSTPFTQAGDPSDKVIDVYYQAIQGMFSMVTNDLSSFSLYSVAKSAVNGGLGWMLLMAILTLVVALICVALLMLSMTYALIYVNIGAFIVYIGLAVGPVFVATLVFPPAQGYFQNWMSFVISGGIYKLVAVVVGDIMAQVLIEVGKHGSNVAIMANGAGAFSGAFDLLKFLLYSLLLVFWSLFAYFLTKHISNFVHALAGGINLHMGSLSSLKPSISGSLPGYSQIMKARQERLDAKQGEAKTQEKIRMAEAKAAEKAQMAEAKAAAKAQMTAEKISARKQAAEARAAAKAQATTVKPATRSRKQTPRTPE</sequence>
<feature type="region of interest" description="Disordered" evidence="4">
    <location>
        <begin position="404"/>
        <end position="444"/>
    </location>
</feature>
<evidence type="ECO:0000256" key="2">
    <source>
        <dbReference type="ARBA" id="ARBA00022989"/>
    </source>
</evidence>
<dbReference type="EMBL" id="CABR01000076">
    <property type="protein sequence ID" value="CBI10235.1"/>
    <property type="molecule type" value="Genomic_DNA"/>
</dbReference>
<dbReference type="AlphaFoldDB" id="E6QSL3"/>